<feature type="transmembrane region" description="Helical" evidence="5">
    <location>
        <begin position="112"/>
        <end position="134"/>
    </location>
</feature>
<feature type="transmembrane region" description="Helical" evidence="5">
    <location>
        <begin position="146"/>
        <end position="167"/>
    </location>
</feature>
<evidence type="ECO:0000256" key="2">
    <source>
        <dbReference type="ARBA" id="ARBA00022692"/>
    </source>
</evidence>
<feature type="transmembrane region" description="Helical" evidence="5">
    <location>
        <begin position="303"/>
        <end position="326"/>
    </location>
</feature>
<reference evidence="7 8" key="1">
    <citation type="submission" date="2019-12" db="EMBL/GenBank/DDBJ databases">
        <title>Sporaefaciens musculi gen. nov., sp. nov., a novel bacterium isolated from the caecum of an obese mouse.</title>
        <authorList>
            <person name="Rasmussen T.S."/>
            <person name="Streidl T."/>
            <person name="Hitch T.C.A."/>
            <person name="Wortmann E."/>
            <person name="Deptula P."/>
            <person name="Hansen M."/>
            <person name="Nielsen D.S."/>
            <person name="Clavel T."/>
            <person name="Vogensen F.K."/>
        </authorList>
    </citation>
    <scope>NUCLEOTIDE SEQUENCE [LARGE SCALE GENOMIC DNA]</scope>
    <source>
        <strain evidence="7 8">WCA-9-b2</strain>
    </source>
</reference>
<evidence type="ECO:0000256" key="3">
    <source>
        <dbReference type="ARBA" id="ARBA00022989"/>
    </source>
</evidence>
<feature type="transmembrane region" description="Helical" evidence="5">
    <location>
        <begin position="179"/>
        <end position="204"/>
    </location>
</feature>
<dbReference type="RefSeq" id="WP_159749380.1">
    <property type="nucleotide sequence ID" value="NZ_WUQX01000001.1"/>
</dbReference>
<dbReference type="PANTHER" id="PTHR37422:SF13">
    <property type="entry name" value="LIPOPOLYSACCHARIDE BIOSYNTHESIS PROTEIN PA4999-RELATED"/>
    <property type="match status" value="1"/>
</dbReference>
<keyword evidence="3 5" id="KW-1133">Transmembrane helix</keyword>
<evidence type="ECO:0000256" key="4">
    <source>
        <dbReference type="ARBA" id="ARBA00023136"/>
    </source>
</evidence>
<feature type="transmembrane region" description="Helical" evidence="5">
    <location>
        <begin position="216"/>
        <end position="235"/>
    </location>
</feature>
<dbReference type="AlphaFoldDB" id="A0A7X3MDC4"/>
<keyword evidence="2 5" id="KW-0812">Transmembrane</keyword>
<keyword evidence="8" id="KW-1185">Reference proteome</keyword>
<evidence type="ECO:0000256" key="5">
    <source>
        <dbReference type="SAM" id="Phobius"/>
    </source>
</evidence>
<dbReference type="Proteomes" id="UP000460412">
    <property type="component" value="Unassembled WGS sequence"/>
</dbReference>
<keyword evidence="4 5" id="KW-0472">Membrane</keyword>
<feature type="transmembrane region" description="Helical" evidence="5">
    <location>
        <begin position="338"/>
        <end position="361"/>
    </location>
</feature>
<dbReference type="EMBL" id="WUQX01000001">
    <property type="protein sequence ID" value="MXP74242.1"/>
    <property type="molecule type" value="Genomic_DNA"/>
</dbReference>
<accession>A0A7X3MDC4</accession>
<comment type="caution">
    <text evidence="7">The sequence shown here is derived from an EMBL/GenBank/DDBJ whole genome shotgun (WGS) entry which is preliminary data.</text>
</comment>
<feature type="transmembrane region" description="Helical" evidence="5">
    <location>
        <begin position="57"/>
        <end position="79"/>
    </location>
</feature>
<feature type="transmembrane region" description="Helical" evidence="5">
    <location>
        <begin position="265"/>
        <end position="283"/>
    </location>
</feature>
<dbReference type="InterPro" id="IPR051533">
    <property type="entry name" value="WaaL-like"/>
</dbReference>
<proteinExistence type="predicted"/>
<gene>
    <name evidence="7" type="ORF">GN277_02030</name>
</gene>
<dbReference type="GO" id="GO:0016020">
    <property type="term" value="C:membrane"/>
    <property type="evidence" value="ECO:0007669"/>
    <property type="project" value="UniProtKB-SubCell"/>
</dbReference>
<feature type="transmembrane region" description="Helical" evidence="5">
    <location>
        <begin position="381"/>
        <end position="404"/>
    </location>
</feature>
<organism evidence="7 8">
    <name type="scientific">Sporofaciens musculi</name>
    <dbReference type="NCBI Taxonomy" id="2681861"/>
    <lineage>
        <taxon>Bacteria</taxon>
        <taxon>Bacillati</taxon>
        <taxon>Bacillota</taxon>
        <taxon>Clostridia</taxon>
        <taxon>Lachnospirales</taxon>
        <taxon>Lachnospiraceae</taxon>
        <taxon>Sporofaciens</taxon>
    </lineage>
</organism>
<feature type="domain" description="O-antigen ligase-related" evidence="6">
    <location>
        <begin position="180"/>
        <end position="316"/>
    </location>
</feature>
<feature type="transmembrane region" description="Helical" evidence="5">
    <location>
        <begin position="12"/>
        <end position="45"/>
    </location>
</feature>
<evidence type="ECO:0000313" key="7">
    <source>
        <dbReference type="EMBL" id="MXP74242.1"/>
    </source>
</evidence>
<protein>
    <recommendedName>
        <fullName evidence="6">O-antigen ligase-related domain-containing protein</fullName>
    </recommendedName>
</protein>
<dbReference type="Pfam" id="PF04932">
    <property type="entry name" value="Wzy_C"/>
    <property type="match status" value="1"/>
</dbReference>
<evidence type="ECO:0000313" key="8">
    <source>
        <dbReference type="Proteomes" id="UP000460412"/>
    </source>
</evidence>
<name>A0A7X3MDC4_9FIRM</name>
<comment type="subcellular location">
    <subcellularLocation>
        <location evidence="1">Membrane</location>
        <topology evidence="1">Multi-pass membrane protein</topology>
    </subcellularLocation>
</comment>
<feature type="transmembrane region" description="Helical" evidence="5">
    <location>
        <begin position="85"/>
        <end position="105"/>
    </location>
</feature>
<sequence>MKKTQEKNETLILQIFITVVALLFGGFYEFVSCLATIGFGVYLFWITHRRKEICLFWNSGIILAIVLLVCHGLAVLWAVDSGMAFLGFLKFMPIVLFVLILMQFTEEERNRLLLSVPVSGIIIIAIGILFYWVLAVREHFFMAGRFGGTFQYSNTMALYFLAGIVVIQNKITFSIKTAAGTVVLLLGILMTGSRSVFVMTVFLMAIEAWKNRGYRLLNVGLLTVSVVGGGIYGAVTGNFQNFGRFLTISLENSTFIGRLLYWRDAFWLILRHPMGSGYMGYYYSQGQIQTGVYSTVFVHNDFLQIVLDVGWIPAILAAGVLIKHIFFTKIDVTAKMILFLIGVHSLLDFDMQFLSICLLFFMVLEYNGGEGCQVKAQVKRAVYGITAAGVAISLYFLFPLVSFYRGEYELARKLYPYYTEAELVLLQEAQTKEEGETLADSILKRNQNAALAYDAKALACAMEEDFEGMVQYKEMAVKNNPYAIYEYVDYVSLLSRAVEYYSEKNDVKIAKVYVNQILELPDRLEDMKKRTSELGWRIKDQPELVLPKEVEDYISNLQ</sequence>
<evidence type="ECO:0000256" key="1">
    <source>
        <dbReference type="ARBA" id="ARBA00004141"/>
    </source>
</evidence>
<dbReference type="InterPro" id="IPR007016">
    <property type="entry name" value="O-antigen_ligase-rel_domated"/>
</dbReference>
<dbReference type="PANTHER" id="PTHR37422">
    <property type="entry name" value="TEICHURONIC ACID BIOSYNTHESIS PROTEIN TUAE"/>
    <property type="match status" value="1"/>
</dbReference>
<evidence type="ECO:0000259" key="6">
    <source>
        <dbReference type="Pfam" id="PF04932"/>
    </source>
</evidence>